<comment type="caution">
    <text evidence="1">The sequence shown here is derived from an EMBL/GenBank/DDBJ whole genome shotgun (WGS) entry which is preliminary data.</text>
</comment>
<reference evidence="1 2" key="1">
    <citation type="submission" date="2020-08" db="EMBL/GenBank/DDBJ databases">
        <title>Genomic Encyclopedia of Type Strains, Phase IV (KMG-IV): sequencing the most valuable type-strain genomes for metagenomic binning, comparative biology and taxonomic classification.</title>
        <authorList>
            <person name="Goeker M."/>
        </authorList>
    </citation>
    <scope>NUCLEOTIDE SEQUENCE [LARGE SCALE GENOMIC DNA]</scope>
    <source>
        <strain evidence="1 2">DSM 26189</strain>
    </source>
</reference>
<evidence type="ECO:0008006" key="3">
    <source>
        <dbReference type="Google" id="ProtNLM"/>
    </source>
</evidence>
<keyword evidence="2" id="KW-1185">Reference proteome</keyword>
<dbReference type="Gene3D" id="2.60.120.1140">
    <property type="entry name" value="Protein of unknown function DUF192"/>
    <property type="match status" value="1"/>
</dbReference>
<evidence type="ECO:0000313" key="2">
    <source>
        <dbReference type="Proteomes" id="UP000571950"/>
    </source>
</evidence>
<dbReference type="AlphaFoldDB" id="A0A7W6FQ37"/>
<dbReference type="RefSeq" id="WP_284278471.1">
    <property type="nucleotide sequence ID" value="NZ_BSPS01000075.1"/>
</dbReference>
<dbReference type="PANTHER" id="PTHR37953">
    <property type="entry name" value="UPF0127 PROTEIN MJ1496"/>
    <property type="match status" value="1"/>
</dbReference>
<dbReference type="EMBL" id="JACIDT010000007">
    <property type="protein sequence ID" value="MBB3926490.1"/>
    <property type="molecule type" value="Genomic_DNA"/>
</dbReference>
<name>A0A7W6FQ37_9SPHN</name>
<dbReference type="InterPro" id="IPR038695">
    <property type="entry name" value="Saro_0823-like_sf"/>
</dbReference>
<accession>A0A7W6FQ37</accession>
<evidence type="ECO:0000313" key="1">
    <source>
        <dbReference type="EMBL" id="MBB3926490.1"/>
    </source>
</evidence>
<dbReference type="InterPro" id="IPR003795">
    <property type="entry name" value="DUF192"/>
</dbReference>
<sequence length="202" mass="20743">MRGKDARGAALLAVCCGLLAGCSPEGGGTDNGGNGANGAEAVAGLLRDDGAPQYLQKVPVVVRHDGRAGGGAADTRLSLEIALTQAEQEKGLMHRRSLGRGEGMLFPVLPPRAVSFWMKGTPFSLDLLFVRPDGRIARVAEKAKPGDATPIFADEPVAAVLELRGGDARALGIGEGDRVSWGRCTLSPGARASEAASFCPPG</sequence>
<dbReference type="PANTHER" id="PTHR37953:SF1">
    <property type="entry name" value="UPF0127 PROTEIN MJ1496"/>
    <property type="match status" value="1"/>
</dbReference>
<proteinExistence type="predicted"/>
<protein>
    <recommendedName>
        <fullName evidence="3">DUF192 domain-containing protein</fullName>
    </recommendedName>
</protein>
<dbReference type="Proteomes" id="UP000571950">
    <property type="component" value="Unassembled WGS sequence"/>
</dbReference>
<organism evidence="1 2">
    <name type="scientific">Sphingobium jiangsuense</name>
    <dbReference type="NCBI Taxonomy" id="870476"/>
    <lineage>
        <taxon>Bacteria</taxon>
        <taxon>Pseudomonadati</taxon>
        <taxon>Pseudomonadota</taxon>
        <taxon>Alphaproteobacteria</taxon>
        <taxon>Sphingomonadales</taxon>
        <taxon>Sphingomonadaceae</taxon>
        <taxon>Sphingobium</taxon>
    </lineage>
</organism>
<gene>
    <name evidence="1" type="ORF">GGR43_002210</name>
</gene>
<dbReference type="Pfam" id="PF02643">
    <property type="entry name" value="DUF192"/>
    <property type="match status" value="1"/>
</dbReference>
<dbReference type="PROSITE" id="PS51257">
    <property type="entry name" value="PROKAR_LIPOPROTEIN"/>
    <property type="match status" value="1"/>
</dbReference>